<evidence type="ECO:0000313" key="2">
    <source>
        <dbReference type="Proteomes" id="UP000275199"/>
    </source>
</evidence>
<comment type="caution">
    <text evidence="1">The sequence shown here is derived from an EMBL/GenBank/DDBJ whole genome shotgun (WGS) entry which is preliminary data.</text>
</comment>
<evidence type="ECO:0000313" key="1">
    <source>
        <dbReference type="EMBL" id="ROZ82127.1"/>
    </source>
</evidence>
<keyword evidence="2" id="KW-1185">Reference proteome</keyword>
<dbReference type="RefSeq" id="WP_123890759.1">
    <property type="nucleotide sequence ID" value="NZ_RKKU01000024.1"/>
</dbReference>
<accession>A0ABX9XEP7</accession>
<protein>
    <submittedName>
        <fullName evidence="1">Uncharacterized protein</fullName>
    </submittedName>
</protein>
<name>A0ABX9XEP7_9PSED</name>
<dbReference type="EMBL" id="RKKU01000024">
    <property type="protein sequence ID" value="ROZ82127.1"/>
    <property type="molecule type" value="Genomic_DNA"/>
</dbReference>
<reference evidence="1 2" key="1">
    <citation type="submission" date="2018-11" db="EMBL/GenBank/DDBJ databases">
        <authorList>
            <person name="Jang G.I."/>
            <person name="Hwang C.Y."/>
        </authorList>
    </citation>
    <scope>NUCLEOTIDE SEQUENCE [LARGE SCALE GENOMIC DNA]</scope>
    <source>
        <strain evidence="1 2">SSM26</strain>
    </source>
</reference>
<dbReference type="Proteomes" id="UP000275199">
    <property type="component" value="Unassembled WGS sequence"/>
</dbReference>
<sequence>MTCHLHRCTNLPEPGYIERGTRPKKPVPWLVNYLIKTPDGKTHIENTVIRQPVTIPELLAIMDKMIERFGDEVGNVATQVTWDAFARGGQGNKKRGKRK</sequence>
<gene>
    <name evidence="1" type="ORF">EF096_15825</name>
</gene>
<organism evidence="1 2">
    <name type="scientific">Pseudomonas neustonica</name>
    <dbReference type="NCBI Taxonomy" id="2487346"/>
    <lineage>
        <taxon>Bacteria</taxon>
        <taxon>Pseudomonadati</taxon>
        <taxon>Pseudomonadota</taxon>
        <taxon>Gammaproteobacteria</taxon>
        <taxon>Pseudomonadales</taxon>
        <taxon>Pseudomonadaceae</taxon>
        <taxon>Pseudomonas</taxon>
    </lineage>
</organism>
<proteinExistence type="predicted"/>